<dbReference type="SUPFAM" id="SSF53474">
    <property type="entry name" value="alpha/beta-Hydrolases"/>
    <property type="match status" value="1"/>
</dbReference>
<dbReference type="Gene3D" id="3.40.50.1820">
    <property type="entry name" value="alpha/beta hydrolase"/>
    <property type="match status" value="1"/>
</dbReference>
<evidence type="ECO:0000313" key="2">
    <source>
        <dbReference type="EMBL" id="RGD57566.1"/>
    </source>
</evidence>
<proteinExistence type="predicted"/>
<feature type="region of interest" description="Disordered" evidence="1">
    <location>
        <begin position="549"/>
        <end position="571"/>
    </location>
</feature>
<evidence type="ECO:0000256" key="1">
    <source>
        <dbReference type="SAM" id="MobiDB-lite"/>
    </source>
</evidence>
<dbReference type="GO" id="GO:0006629">
    <property type="term" value="P:lipid metabolic process"/>
    <property type="evidence" value="ECO:0007669"/>
    <property type="project" value="InterPro"/>
</dbReference>
<feature type="region of interest" description="Disordered" evidence="1">
    <location>
        <begin position="485"/>
        <end position="515"/>
    </location>
</feature>
<protein>
    <recommendedName>
        <fullName evidence="4">Alpha/beta hydrolase</fullName>
    </recommendedName>
</protein>
<dbReference type="Pfam" id="PF02450">
    <property type="entry name" value="LCAT"/>
    <property type="match status" value="1"/>
</dbReference>
<gene>
    <name evidence="2" type="ORF">DR950_06960</name>
</gene>
<dbReference type="AlphaFoldDB" id="A0A372ZNY0"/>
<reference evidence="2 3" key="1">
    <citation type="submission" date="2018-08" db="EMBL/GenBank/DDBJ databases">
        <title>Diversity &amp; Physiological Properties of Lignin-Decomposing Actinobacteria from Soil.</title>
        <authorList>
            <person name="Roh S.G."/>
            <person name="Kim S.B."/>
        </authorList>
    </citation>
    <scope>NUCLEOTIDE SEQUENCE [LARGE SCALE GENOMIC DNA]</scope>
    <source>
        <strain evidence="2 3">MMS17-GH009</strain>
    </source>
</reference>
<dbReference type="Proteomes" id="UP000263377">
    <property type="component" value="Unassembled WGS sequence"/>
</dbReference>
<keyword evidence="3" id="KW-1185">Reference proteome</keyword>
<sequence length="655" mass="69318">MGRIRWRLPIRTVNPEAWVVGVVPERRATDRWPRRAGYEDSATGILEGAATKGGRPSALPHRVRSAVWPARSGMTCGIPPAAPVHHLPEIPYRPLLTGSSDSNRAHWAAARTSCIPQHCQRPTPDGAILRGSPHPGGCAALSSDGMGMAGADGLGRGAPFTGAPPVFGDRTRDACVVVPGIMGSVLEDDTTGRPLWGVNLATLTDALSGDALFAGLRADAQEREADADTARRAPLTRVRATGLLAKPWWLPVFQGLDPYGRAVEALRKVTLAPEAVEPFPYDWRLAVAYNGALLARRARAHLESWRERVAAVPGWRAAGGARPRLVFVAHSMGGLVVRAALEQDVELAADTRAVVTVGTPFLGSAKSVLALNALHAEAEPGRLVRRVQAMAATLPGVHDLLPGYRCLDRGLEVDRLTAGDVARFGGDRDLAARSLAERARHRGSGFVLPGHRAVVGEAQPTVQTLEEQHAGLSVVAGRHHAFDVGDDGELVRDPATGTPARRDASGDGTVHLPSARSGTEAVHYVFGQHGTLMSHDEVLRQIRRIALERPQGTDLGDGTGDGPGLETPHLGGTLGQPLTLTVTGLDTPAGASLSVRSATTGRPGHPLTLRRDPDRTDGALSARFTADAPDLYRVTLDTGRHAPLTQLVLVTPPDA</sequence>
<dbReference type="InterPro" id="IPR029058">
    <property type="entry name" value="AB_hydrolase_fold"/>
</dbReference>
<evidence type="ECO:0000313" key="3">
    <source>
        <dbReference type="Proteomes" id="UP000263377"/>
    </source>
</evidence>
<name>A0A372ZNY0_9ACTN</name>
<feature type="region of interest" description="Disordered" evidence="1">
    <location>
        <begin position="584"/>
        <end position="616"/>
    </location>
</feature>
<dbReference type="InterPro" id="IPR003386">
    <property type="entry name" value="LACT/PDAT_acylTrfase"/>
</dbReference>
<comment type="caution">
    <text evidence="2">The sequence shown here is derived from an EMBL/GenBank/DDBJ whole genome shotgun (WGS) entry which is preliminary data.</text>
</comment>
<accession>A0A372ZNY0</accession>
<dbReference type="EMBL" id="QVIG01000001">
    <property type="protein sequence ID" value="RGD57566.1"/>
    <property type="molecule type" value="Genomic_DNA"/>
</dbReference>
<dbReference type="GO" id="GO:0008374">
    <property type="term" value="F:O-acyltransferase activity"/>
    <property type="evidence" value="ECO:0007669"/>
    <property type="project" value="InterPro"/>
</dbReference>
<evidence type="ECO:0008006" key="4">
    <source>
        <dbReference type="Google" id="ProtNLM"/>
    </source>
</evidence>
<organism evidence="2 3">
    <name type="scientific">Kitasatospora xanthocidica</name>
    <dbReference type="NCBI Taxonomy" id="83382"/>
    <lineage>
        <taxon>Bacteria</taxon>
        <taxon>Bacillati</taxon>
        <taxon>Actinomycetota</taxon>
        <taxon>Actinomycetes</taxon>
        <taxon>Kitasatosporales</taxon>
        <taxon>Streptomycetaceae</taxon>
        <taxon>Kitasatospora</taxon>
    </lineage>
</organism>